<accession>A0A381SRU1</accession>
<dbReference type="PANTHER" id="PTHR42815:SF2">
    <property type="entry name" value="FAD-BINDING, PUTATIVE (AFU_ORTHOLOGUE AFUA_6G07600)-RELATED"/>
    <property type="match status" value="1"/>
</dbReference>
<gene>
    <name evidence="2" type="ORF">METZ01_LOCUS58902</name>
</gene>
<evidence type="ECO:0000259" key="1">
    <source>
        <dbReference type="Pfam" id="PF01243"/>
    </source>
</evidence>
<dbReference type="EMBL" id="UINC01003406">
    <property type="protein sequence ID" value="SVA06048.1"/>
    <property type="molecule type" value="Genomic_DNA"/>
</dbReference>
<dbReference type="Pfam" id="PF01243">
    <property type="entry name" value="PNPOx_N"/>
    <property type="match status" value="1"/>
</dbReference>
<dbReference type="Gene3D" id="2.30.110.10">
    <property type="entry name" value="Electron Transport, Fmn-binding Protein, Chain A"/>
    <property type="match status" value="1"/>
</dbReference>
<dbReference type="InterPro" id="IPR024029">
    <property type="entry name" value="Pyridox_Oxase_FMN-dep"/>
</dbReference>
<organism evidence="2">
    <name type="scientific">marine metagenome</name>
    <dbReference type="NCBI Taxonomy" id="408172"/>
    <lineage>
        <taxon>unclassified sequences</taxon>
        <taxon>metagenomes</taxon>
        <taxon>ecological metagenomes</taxon>
    </lineage>
</organism>
<dbReference type="PANTHER" id="PTHR42815">
    <property type="entry name" value="FAD-BINDING, PUTATIVE (AFU_ORTHOLOGUE AFUA_6G07600)-RELATED"/>
    <property type="match status" value="1"/>
</dbReference>
<evidence type="ECO:0000313" key="2">
    <source>
        <dbReference type="EMBL" id="SVA06048.1"/>
    </source>
</evidence>
<dbReference type="AlphaFoldDB" id="A0A381SRU1"/>
<proteinExistence type="predicted"/>
<dbReference type="NCBIfam" id="TIGR04025">
    <property type="entry name" value="PPOX_FMN_DR2398"/>
    <property type="match status" value="1"/>
</dbReference>
<sequence>MQTMTAQRFTNVITEESELRGIFGEVSERAAKKQIDRLDVHCRAIIEKCPFILLGTSDTEGRCDVSPKGDYPGFIRVLDDKTIAIPDLPGNNRLDTLGNMVKNPQVGLIFMIPGMNDTLRINGKVQLVRDDELLESMAFEGKLPKLAIVVHVQEVFTHCPKAFVRSKLWSDEYRIDRSELPSYGEILRDHAGLDYDLEEYQKGLDERLVTTLH</sequence>
<feature type="domain" description="Pyridoxamine 5'-phosphate oxidase N-terminal" evidence="1">
    <location>
        <begin position="41"/>
        <end position="159"/>
    </location>
</feature>
<dbReference type="InterPro" id="IPR011576">
    <property type="entry name" value="Pyridox_Oxase_N"/>
</dbReference>
<name>A0A381SRU1_9ZZZZ</name>
<dbReference type="SUPFAM" id="SSF50475">
    <property type="entry name" value="FMN-binding split barrel"/>
    <property type="match status" value="1"/>
</dbReference>
<reference evidence="2" key="1">
    <citation type="submission" date="2018-05" db="EMBL/GenBank/DDBJ databases">
        <authorList>
            <person name="Lanie J.A."/>
            <person name="Ng W.-L."/>
            <person name="Kazmierczak K.M."/>
            <person name="Andrzejewski T.M."/>
            <person name="Davidsen T.M."/>
            <person name="Wayne K.J."/>
            <person name="Tettelin H."/>
            <person name="Glass J.I."/>
            <person name="Rusch D."/>
            <person name="Podicherti R."/>
            <person name="Tsui H.-C.T."/>
            <person name="Winkler M.E."/>
        </authorList>
    </citation>
    <scope>NUCLEOTIDE SEQUENCE</scope>
</reference>
<protein>
    <recommendedName>
        <fullName evidence="1">Pyridoxamine 5'-phosphate oxidase N-terminal domain-containing protein</fullName>
    </recommendedName>
</protein>
<dbReference type="InterPro" id="IPR012349">
    <property type="entry name" value="Split_barrel_FMN-bd"/>
</dbReference>